<name>A0A1Y2H7R5_9FUNG</name>
<organism evidence="1 2">
    <name type="scientific">Catenaria anguillulae PL171</name>
    <dbReference type="NCBI Taxonomy" id="765915"/>
    <lineage>
        <taxon>Eukaryota</taxon>
        <taxon>Fungi</taxon>
        <taxon>Fungi incertae sedis</taxon>
        <taxon>Blastocladiomycota</taxon>
        <taxon>Blastocladiomycetes</taxon>
        <taxon>Blastocladiales</taxon>
        <taxon>Catenariaceae</taxon>
        <taxon>Catenaria</taxon>
    </lineage>
</organism>
<comment type="caution">
    <text evidence="1">The sequence shown here is derived from an EMBL/GenBank/DDBJ whole genome shotgun (WGS) entry which is preliminary data.</text>
</comment>
<dbReference type="EMBL" id="MCFL01000080">
    <property type="protein sequence ID" value="ORZ30620.1"/>
    <property type="molecule type" value="Genomic_DNA"/>
</dbReference>
<evidence type="ECO:0000313" key="1">
    <source>
        <dbReference type="EMBL" id="ORZ30620.1"/>
    </source>
</evidence>
<dbReference type="Proteomes" id="UP000193411">
    <property type="component" value="Unassembled WGS sequence"/>
</dbReference>
<dbReference type="AlphaFoldDB" id="A0A1Y2H7R5"/>
<sequence length="67" mass="7936">MTLPTMSCDREYFKTPLYALLCRSAEYFMWLVYERMMDRRSRYIVSTDLTALQVSCHVPADTKVALF</sequence>
<reference evidence="1 2" key="1">
    <citation type="submission" date="2016-07" db="EMBL/GenBank/DDBJ databases">
        <title>Pervasive Adenine N6-methylation of Active Genes in Fungi.</title>
        <authorList>
            <consortium name="DOE Joint Genome Institute"/>
            <person name="Mondo S.J."/>
            <person name="Dannebaum R.O."/>
            <person name="Kuo R.C."/>
            <person name="Labutti K."/>
            <person name="Haridas S."/>
            <person name="Kuo A."/>
            <person name="Salamov A."/>
            <person name="Ahrendt S.R."/>
            <person name="Lipzen A."/>
            <person name="Sullivan W."/>
            <person name="Andreopoulos W.B."/>
            <person name="Clum A."/>
            <person name="Lindquist E."/>
            <person name="Daum C."/>
            <person name="Ramamoorthy G.K."/>
            <person name="Gryganskyi A."/>
            <person name="Culley D."/>
            <person name="Magnuson J.K."/>
            <person name="James T.Y."/>
            <person name="O'Malley M.A."/>
            <person name="Stajich J.E."/>
            <person name="Spatafora J.W."/>
            <person name="Visel A."/>
            <person name="Grigoriev I.V."/>
        </authorList>
    </citation>
    <scope>NUCLEOTIDE SEQUENCE [LARGE SCALE GENOMIC DNA]</scope>
    <source>
        <strain evidence="1 2">PL171</strain>
    </source>
</reference>
<gene>
    <name evidence="1" type="ORF">BCR44DRAFT_1444438</name>
</gene>
<protein>
    <submittedName>
        <fullName evidence="1">Uncharacterized protein</fullName>
    </submittedName>
</protein>
<evidence type="ECO:0000313" key="2">
    <source>
        <dbReference type="Proteomes" id="UP000193411"/>
    </source>
</evidence>
<accession>A0A1Y2H7R5</accession>
<keyword evidence="2" id="KW-1185">Reference proteome</keyword>
<proteinExistence type="predicted"/>